<comment type="caution">
    <text evidence="2">The sequence shown here is derived from an EMBL/GenBank/DDBJ whole genome shotgun (WGS) entry which is preliminary data.</text>
</comment>
<organism evidence="2 3">
    <name type="scientific">Mucuna pruriens</name>
    <name type="common">Velvet bean</name>
    <name type="synonym">Dolichos pruriens</name>
    <dbReference type="NCBI Taxonomy" id="157652"/>
    <lineage>
        <taxon>Eukaryota</taxon>
        <taxon>Viridiplantae</taxon>
        <taxon>Streptophyta</taxon>
        <taxon>Embryophyta</taxon>
        <taxon>Tracheophyta</taxon>
        <taxon>Spermatophyta</taxon>
        <taxon>Magnoliopsida</taxon>
        <taxon>eudicotyledons</taxon>
        <taxon>Gunneridae</taxon>
        <taxon>Pentapetalae</taxon>
        <taxon>rosids</taxon>
        <taxon>fabids</taxon>
        <taxon>Fabales</taxon>
        <taxon>Fabaceae</taxon>
        <taxon>Papilionoideae</taxon>
        <taxon>50 kb inversion clade</taxon>
        <taxon>NPAAA clade</taxon>
        <taxon>indigoferoid/millettioid clade</taxon>
        <taxon>Phaseoleae</taxon>
        <taxon>Mucuna</taxon>
    </lineage>
</organism>
<dbReference type="GO" id="GO:0003676">
    <property type="term" value="F:nucleic acid binding"/>
    <property type="evidence" value="ECO:0007669"/>
    <property type="project" value="InterPro"/>
</dbReference>
<dbReference type="PANTHER" id="PTHR47266">
    <property type="entry name" value="ENDONUCLEASE-RELATED"/>
    <property type="match status" value="1"/>
</dbReference>
<evidence type="ECO:0000313" key="2">
    <source>
        <dbReference type="EMBL" id="RDY05288.1"/>
    </source>
</evidence>
<proteinExistence type="predicted"/>
<gene>
    <name evidence="2" type="ORF">CR513_10895</name>
</gene>
<dbReference type="AlphaFoldDB" id="A0A371HR65"/>
<reference evidence="2" key="1">
    <citation type="submission" date="2018-05" db="EMBL/GenBank/DDBJ databases">
        <title>Draft genome of Mucuna pruriens seed.</title>
        <authorList>
            <person name="Nnadi N.E."/>
            <person name="Vos R."/>
            <person name="Hasami M.H."/>
            <person name="Devisetty U.K."/>
            <person name="Aguiy J.C."/>
        </authorList>
    </citation>
    <scope>NUCLEOTIDE SEQUENCE [LARGE SCALE GENOMIC DNA]</scope>
    <source>
        <strain evidence="2">JCA_2017</strain>
    </source>
</reference>
<keyword evidence="3" id="KW-1185">Reference proteome</keyword>
<dbReference type="InterPro" id="IPR001584">
    <property type="entry name" value="Integrase_cat-core"/>
</dbReference>
<dbReference type="GO" id="GO:0015074">
    <property type="term" value="P:DNA integration"/>
    <property type="evidence" value="ECO:0007669"/>
    <property type="project" value="InterPro"/>
</dbReference>
<dbReference type="OrthoDB" id="1739170at2759"/>
<feature type="domain" description="Integrase catalytic" evidence="1">
    <location>
        <begin position="1"/>
        <end position="83"/>
    </location>
</feature>
<dbReference type="Proteomes" id="UP000257109">
    <property type="component" value="Unassembled WGS sequence"/>
</dbReference>
<accession>A0A371HR65</accession>
<protein>
    <recommendedName>
        <fullName evidence="1">Integrase catalytic domain-containing protein</fullName>
    </recommendedName>
</protein>
<dbReference type="InterPro" id="IPR012337">
    <property type="entry name" value="RNaseH-like_sf"/>
</dbReference>
<dbReference type="InterPro" id="IPR052160">
    <property type="entry name" value="Gypsy_RT_Integrase-like"/>
</dbReference>
<name>A0A371HR65_MUCPR</name>
<dbReference type="EMBL" id="QJKJ01001913">
    <property type="protein sequence ID" value="RDY05288.1"/>
    <property type="molecule type" value="Genomic_DNA"/>
</dbReference>
<evidence type="ECO:0000313" key="3">
    <source>
        <dbReference type="Proteomes" id="UP000257109"/>
    </source>
</evidence>
<evidence type="ECO:0000259" key="1">
    <source>
        <dbReference type="PROSITE" id="PS50994"/>
    </source>
</evidence>
<dbReference type="SUPFAM" id="SSF53098">
    <property type="entry name" value="Ribonuclease H-like"/>
    <property type="match status" value="1"/>
</dbReference>
<feature type="non-terminal residue" evidence="2">
    <location>
        <position position="1"/>
    </location>
</feature>
<dbReference type="Gene3D" id="3.30.420.10">
    <property type="entry name" value="Ribonuclease H-like superfamily/Ribonuclease H"/>
    <property type="match status" value="1"/>
</dbReference>
<sequence length="83" mass="9908">MPQQPMIFCDVFDVWGIDFMGPFHVSYGNSYILLVVDYVSRWVEVRDTDKRNMLIVVKCRLTADWLRQTQWSQTNSVSDFRKQ</sequence>
<dbReference type="InterPro" id="IPR036397">
    <property type="entry name" value="RNaseH_sf"/>
</dbReference>
<dbReference type="PROSITE" id="PS50994">
    <property type="entry name" value="INTEGRASE"/>
    <property type="match status" value="1"/>
</dbReference>